<dbReference type="GO" id="GO:0032259">
    <property type="term" value="P:methylation"/>
    <property type="evidence" value="ECO:0007669"/>
    <property type="project" value="UniProtKB-KW"/>
</dbReference>
<proteinExistence type="predicted"/>
<protein>
    <submittedName>
        <fullName evidence="4">IME4 Transcriptional activator, adenine-specific DNA methyltransferase</fullName>
    </submittedName>
</protein>
<evidence type="ECO:0000256" key="3">
    <source>
        <dbReference type="ARBA" id="ARBA00022691"/>
    </source>
</evidence>
<dbReference type="InterPro" id="IPR007757">
    <property type="entry name" value="MT-A70-like"/>
</dbReference>
<dbReference type="InterPro" id="IPR029063">
    <property type="entry name" value="SAM-dependent_MTases_sf"/>
</dbReference>
<dbReference type="PANTHER" id="PTHR12829:SF7">
    <property type="entry name" value="N6-ADENOSINE-METHYLTRANSFERASE CATALYTIC SUBUNIT"/>
    <property type="match status" value="1"/>
</dbReference>
<evidence type="ECO:0000313" key="4">
    <source>
        <dbReference type="EMBL" id="CAB4127391.1"/>
    </source>
</evidence>
<dbReference type="Pfam" id="PF05063">
    <property type="entry name" value="MT-A70"/>
    <property type="match status" value="1"/>
</dbReference>
<keyword evidence="2 4" id="KW-0808">Transferase</keyword>
<reference evidence="4" key="1">
    <citation type="submission" date="2020-04" db="EMBL/GenBank/DDBJ databases">
        <authorList>
            <person name="Chiriac C."/>
            <person name="Salcher M."/>
            <person name="Ghai R."/>
            <person name="Kavagutti S V."/>
        </authorList>
    </citation>
    <scope>NUCLEOTIDE SEQUENCE</scope>
</reference>
<organism evidence="4">
    <name type="scientific">uncultured Caudovirales phage</name>
    <dbReference type="NCBI Taxonomy" id="2100421"/>
    <lineage>
        <taxon>Viruses</taxon>
        <taxon>Duplodnaviria</taxon>
        <taxon>Heunggongvirae</taxon>
        <taxon>Uroviricota</taxon>
        <taxon>Caudoviricetes</taxon>
        <taxon>Peduoviridae</taxon>
        <taxon>Maltschvirus</taxon>
        <taxon>Maltschvirus maltsch</taxon>
    </lineage>
</organism>
<dbReference type="GO" id="GO:0003676">
    <property type="term" value="F:nucleic acid binding"/>
    <property type="evidence" value="ECO:0007669"/>
    <property type="project" value="InterPro"/>
</dbReference>
<gene>
    <name evidence="4" type="ORF">UFOVP75_173</name>
</gene>
<dbReference type="SUPFAM" id="SSF53335">
    <property type="entry name" value="S-adenosyl-L-methionine-dependent methyltransferases"/>
    <property type="match status" value="1"/>
</dbReference>
<dbReference type="PROSITE" id="PS51143">
    <property type="entry name" value="MT_A70"/>
    <property type="match status" value="1"/>
</dbReference>
<name>A0A6J5KZ98_9CAUD</name>
<dbReference type="InterPro" id="IPR002052">
    <property type="entry name" value="DNA_methylase_N6_adenine_CS"/>
</dbReference>
<dbReference type="PROSITE" id="PS00092">
    <property type="entry name" value="N6_MTASE"/>
    <property type="match status" value="1"/>
</dbReference>
<keyword evidence="3" id="KW-0949">S-adenosyl-L-methionine</keyword>
<evidence type="ECO:0000256" key="2">
    <source>
        <dbReference type="ARBA" id="ARBA00022679"/>
    </source>
</evidence>
<dbReference type="GO" id="GO:0008168">
    <property type="term" value="F:methyltransferase activity"/>
    <property type="evidence" value="ECO:0007669"/>
    <property type="project" value="UniProtKB-KW"/>
</dbReference>
<dbReference type="PANTHER" id="PTHR12829">
    <property type="entry name" value="N6-ADENOSINE-METHYLTRANSFERASE"/>
    <property type="match status" value="1"/>
</dbReference>
<evidence type="ECO:0000256" key="1">
    <source>
        <dbReference type="ARBA" id="ARBA00022603"/>
    </source>
</evidence>
<dbReference type="EMBL" id="LR796209">
    <property type="protein sequence ID" value="CAB4127391.1"/>
    <property type="molecule type" value="Genomic_DNA"/>
</dbReference>
<sequence length="194" mass="21744">MKLDTLEEGFGKFDVVLSDPPWPYFGDPNKMGAAGKHYDLMDEEDIFNLPVKKLFRDPKHAAVFVWATCPKLDLAVEAIRRWGFHFRGVPFIWVKTRKDGAIKGAQGVAPTAVKPITEMILLGTGTAKGRPFPLLNFKARQVILAPVGEHSAKPAIFHQEITSLYGPRPSLEMFSRRSVDGWDRWGNEAPKEQG</sequence>
<keyword evidence="1 4" id="KW-0489">Methyltransferase</keyword>
<accession>A0A6J5KZ98</accession>